<dbReference type="EMBL" id="CP023344">
    <property type="protein sequence ID" value="ATC63941.1"/>
    <property type="molecule type" value="Genomic_DNA"/>
</dbReference>
<dbReference type="SUPFAM" id="SSF109604">
    <property type="entry name" value="HD-domain/PDEase-like"/>
    <property type="match status" value="1"/>
</dbReference>
<dbReference type="InterPro" id="IPR009218">
    <property type="entry name" value="HD_phosphohydro"/>
</dbReference>
<evidence type="ECO:0000313" key="2">
    <source>
        <dbReference type="Proteomes" id="UP000217265"/>
    </source>
</evidence>
<dbReference type="AlphaFoldDB" id="A0A290QHV6"/>
<accession>A0A290QHV6</accession>
<keyword evidence="2" id="KW-1185">Reference proteome</keyword>
<dbReference type="PANTHER" id="PTHR21174:SF0">
    <property type="entry name" value="HD PHOSPHOHYDROLASE FAMILY PROTEIN-RELATED"/>
    <property type="match status" value="1"/>
</dbReference>
<gene>
    <name evidence="1" type="ORF">CMV30_08235</name>
</gene>
<dbReference type="OrthoDB" id="9808993at2"/>
<protein>
    <recommendedName>
        <fullName evidence="3">N-methyl-D-aspartate receptor NMDAR2C subunit</fullName>
    </recommendedName>
</protein>
<dbReference type="Gene3D" id="1.10.3210.10">
    <property type="entry name" value="Hypothetical protein af1432"/>
    <property type="match status" value="1"/>
</dbReference>
<evidence type="ECO:0008006" key="3">
    <source>
        <dbReference type="Google" id="ProtNLM"/>
    </source>
</evidence>
<dbReference type="PANTHER" id="PTHR21174">
    <property type="match status" value="1"/>
</dbReference>
<dbReference type="Proteomes" id="UP000217265">
    <property type="component" value="Chromosome"/>
</dbReference>
<sequence length="221" mass="24936">MTPAEATARWTQLCRSVRNSAEAHTHAQAWLPRLLAAYSEAHRHYHTFAHIADSLRHFDASRALAQNPRALEFALWLHDAIYDPRSPLNEESSAALARQFLHELGADDSLTQQVHALILATKTHTTPPLADSSLATDAALLIDIDLAILGQPPAAFDLYETQIRQEYAWATPANFAKRRSEILRHFLARPRLYTTDFFFTHLEPQARTNLTRSLQKLEAAP</sequence>
<proteinExistence type="predicted"/>
<evidence type="ECO:0000313" key="1">
    <source>
        <dbReference type="EMBL" id="ATC63941.1"/>
    </source>
</evidence>
<dbReference type="PIRSF" id="PIRSF035170">
    <property type="entry name" value="HD_phosphohydro"/>
    <property type="match status" value="1"/>
</dbReference>
<name>A0A290QHV6_9BACT</name>
<dbReference type="RefSeq" id="WP_096055573.1">
    <property type="nucleotide sequence ID" value="NZ_CP023344.1"/>
</dbReference>
<dbReference type="KEGG" id="vbh:CMV30_08235"/>
<reference evidence="1 2" key="1">
    <citation type="submission" date="2017-09" db="EMBL/GenBank/DDBJ databases">
        <title>Complete genome sequence of Verrucomicrobial strain HZ-65, isolated from freshwater.</title>
        <authorList>
            <person name="Choi A."/>
        </authorList>
    </citation>
    <scope>NUCLEOTIDE SEQUENCE [LARGE SCALE GENOMIC DNA]</scope>
    <source>
        <strain evidence="1 2">HZ-65</strain>
    </source>
</reference>
<organism evidence="1 2">
    <name type="scientific">Nibricoccus aquaticus</name>
    <dbReference type="NCBI Taxonomy" id="2576891"/>
    <lineage>
        <taxon>Bacteria</taxon>
        <taxon>Pseudomonadati</taxon>
        <taxon>Verrucomicrobiota</taxon>
        <taxon>Opitutia</taxon>
        <taxon>Opitutales</taxon>
        <taxon>Opitutaceae</taxon>
        <taxon>Nibricoccus</taxon>
    </lineage>
</organism>